<protein>
    <submittedName>
        <fullName evidence="1">Uncharacterized protein</fullName>
    </submittedName>
</protein>
<organism evidence="1 2">
    <name type="scientific">Polycladomyces zharkentensis</name>
    <dbReference type="NCBI Taxonomy" id="2807616"/>
    <lineage>
        <taxon>Bacteria</taxon>
        <taxon>Bacillati</taxon>
        <taxon>Bacillota</taxon>
        <taxon>Bacilli</taxon>
        <taxon>Bacillales</taxon>
        <taxon>Thermoactinomycetaceae</taxon>
        <taxon>Polycladomyces</taxon>
    </lineage>
</organism>
<evidence type="ECO:0000313" key="1">
    <source>
        <dbReference type="EMBL" id="MBN2910116.1"/>
    </source>
</evidence>
<dbReference type="RefSeq" id="WP_205495777.1">
    <property type="nucleotide sequence ID" value="NZ_JAFHAP010000010.1"/>
</dbReference>
<comment type="caution">
    <text evidence="1">The sequence shown here is derived from an EMBL/GenBank/DDBJ whole genome shotgun (WGS) entry which is preliminary data.</text>
</comment>
<sequence length="55" mass="6534">MQIREEEDWIVIDGVKVEGHITDECCSSCGHHLVYHETDDLYFCAFCNRWTEDVR</sequence>
<accession>A0ABS2WKY8</accession>
<proteinExistence type="predicted"/>
<reference evidence="1" key="1">
    <citation type="journal article" date="2024" name="Int. J. Syst. Evol. Microbiol.">
        <title>Polycladomyces zharkentensis sp. nov., a novel thermophilic cellulose- and starch-degrading member of the Bacillota from a geothermal aquifer in Kazakhstan.</title>
        <authorList>
            <person name="Mashzhan A."/>
            <person name="Kistaubayeva A."/>
            <person name="Javier-Lopez R."/>
            <person name="Bissenova U."/>
            <person name="Bissenbay A."/>
            <person name="Birkeland N.K."/>
        </authorList>
    </citation>
    <scope>NUCLEOTIDE SEQUENCE</scope>
    <source>
        <strain evidence="1">ZKZ2T</strain>
    </source>
</reference>
<name>A0ABS2WKY8_9BACL</name>
<gene>
    <name evidence="1" type="ORF">JQC72_11450</name>
</gene>
<dbReference type="Proteomes" id="UP001177120">
    <property type="component" value="Unassembled WGS sequence"/>
</dbReference>
<evidence type="ECO:0000313" key="2">
    <source>
        <dbReference type="Proteomes" id="UP001177120"/>
    </source>
</evidence>
<keyword evidence="2" id="KW-1185">Reference proteome</keyword>
<dbReference type="EMBL" id="JAFHAP010000010">
    <property type="protein sequence ID" value="MBN2910116.1"/>
    <property type="molecule type" value="Genomic_DNA"/>
</dbReference>